<feature type="region of interest" description="Disordered" evidence="1">
    <location>
        <begin position="148"/>
        <end position="395"/>
    </location>
</feature>
<protein>
    <recommendedName>
        <fullName evidence="4">Carbon monoxide dehydrogenase</fullName>
    </recommendedName>
</protein>
<evidence type="ECO:0000313" key="3">
    <source>
        <dbReference type="Proteomes" id="UP000614410"/>
    </source>
</evidence>
<dbReference type="SUPFAM" id="SSF55961">
    <property type="entry name" value="Bet v1-like"/>
    <property type="match status" value="1"/>
</dbReference>
<dbReference type="PANTHER" id="PTHR38588">
    <property type="entry name" value="BLL0334 PROTEIN"/>
    <property type="match status" value="1"/>
</dbReference>
<dbReference type="InterPro" id="IPR023393">
    <property type="entry name" value="START-like_dom_sf"/>
</dbReference>
<dbReference type="PANTHER" id="PTHR38588:SF1">
    <property type="entry name" value="BLL0334 PROTEIN"/>
    <property type="match status" value="1"/>
</dbReference>
<gene>
    <name evidence="2" type="ORF">JF887_00220</name>
</gene>
<dbReference type="Gene3D" id="3.30.530.20">
    <property type="match status" value="1"/>
</dbReference>
<accession>A0A934KCL2</accession>
<dbReference type="CDD" id="cd07823">
    <property type="entry name" value="SRPBCC_5"/>
    <property type="match status" value="1"/>
</dbReference>
<comment type="caution">
    <text evidence="2">The sequence shown here is derived from an EMBL/GenBank/DDBJ whole genome shotgun (WGS) entry which is preliminary data.</text>
</comment>
<organism evidence="2 3">
    <name type="scientific">Candidatus Amunia macphersoniae</name>
    <dbReference type="NCBI Taxonomy" id="3127014"/>
    <lineage>
        <taxon>Bacteria</taxon>
        <taxon>Bacillati</taxon>
        <taxon>Candidatus Dormiibacterota</taxon>
        <taxon>Candidatus Dormibacteria</taxon>
        <taxon>Candidatus Aeolococcales</taxon>
        <taxon>Candidatus Aeolococcaceae</taxon>
        <taxon>Candidatus Amunia</taxon>
    </lineage>
</organism>
<dbReference type="InterPro" id="IPR010419">
    <property type="entry name" value="CO_DH_gsu"/>
</dbReference>
<name>A0A934KCL2_9BACT</name>
<reference evidence="2 3" key="1">
    <citation type="submission" date="2020-10" db="EMBL/GenBank/DDBJ databases">
        <title>Ca. Dormibacterota MAGs.</title>
        <authorList>
            <person name="Montgomery K."/>
        </authorList>
    </citation>
    <scope>NUCLEOTIDE SEQUENCE [LARGE SCALE GENOMIC DNA]</scope>
    <source>
        <strain evidence="2">Mitchell_Peninsula_5</strain>
    </source>
</reference>
<feature type="compositionally biased region" description="Basic and acidic residues" evidence="1">
    <location>
        <begin position="272"/>
        <end position="290"/>
    </location>
</feature>
<sequence>MQLDNTFAVTAPRDQVWHTLMDFEHVAGCVPGASVVALSEDAFEVTMRVRLGPITMQYKGTLDVVERDAAAHRAVVRGRAQEVKGQGTAEGTIELRLAEDGEVTRGSCRADVKLSGRAAAMGKGVITKVGEQLMGQFANNLQALLVNQPTADSGAPGGDPAVPERSGDTVVEGVETLAAGSRSEGVQRDPQDATPHTAPVEQVEGDRAMTEGRKGTGSRGGKPADVPETRMREAPVSGGAQSSPAARVSDRVSAEAQGGGSQSSPAANGSDRVSDQSHEGDHPAVPERSGETVVEGVETLAAGTRWEGVQRDPEEATPGTAPVEQVKGDQAMTEGRAASTSGAGARPDVPETRMPEAPVSGGAQSSPAARVSDRVSASGRPLPVPSRQGTTPKEPESLDALALVGSVVKAQLGQTRTLLGLLPAGVLVGFWLGRRSARR</sequence>
<evidence type="ECO:0000313" key="2">
    <source>
        <dbReference type="EMBL" id="MBJ7607844.1"/>
    </source>
</evidence>
<evidence type="ECO:0000256" key="1">
    <source>
        <dbReference type="SAM" id="MobiDB-lite"/>
    </source>
</evidence>
<dbReference type="EMBL" id="JAEKNN010000003">
    <property type="protein sequence ID" value="MBJ7607844.1"/>
    <property type="molecule type" value="Genomic_DNA"/>
</dbReference>
<feature type="compositionally biased region" description="Basic and acidic residues" evidence="1">
    <location>
        <begin position="204"/>
        <end position="214"/>
    </location>
</feature>
<feature type="compositionally biased region" description="Low complexity" evidence="1">
    <location>
        <begin position="335"/>
        <end position="346"/>
    </location>
</feature>
<dbReference type="Proteomes" id="UP000614410">
    <property type="component" value="Unassembled WGS sequence"/>
</dbReference>
<evidence type="ECO:0008006" key="4">
    <source>
        <dbReference type="Google" id="ProtNLM"/>
    </source>
</evidence>
<proteinExistence type="predicted"/>
<dbReference type="Pfam" id="PF06240">
    <property type="entry name" value="COXG"/>
    <property type="match status" value="1"/>
</dbReference>
<dbReference type="AlphaFoldDB" id="A0A934KCL2"/>